<reference evidence="2 3" key="1">
    <citation type="journal article" date="2018" name="Front. Microbiol.">
        <title>Genome-Wide Analysis of Corynespora cassiicola Leaf Fall Disease Putative Effectors.</title>
        <authorList>
            <person name="Lopez D."/>
            <person name="Ribeiro S."/>
            <person name="Label P."/>
            <person name="Fumanal B."/>
            <person name="Venisse J.S."/>
            <person name="Kohler A."/>
            <person name="de Oliveira R.R."/>
            <person name="Labutti K."/>
            <person name="Lipzen A."/>
            <person name="Lail K."/>
            <person name="Bauer D."/>
            <person name="Ohm R.A."/>
            <person name="Barry K.W."/>
            <person name="Spatafora J."/>
            <person name="Grigoriev I.V."/>
            <person name="Martin F.M."/>
            <person name="Pujade-Renaud V."/>
        </authorList>
    </citation>
    <scope>NUCLEOTIDE SEQUENCE [LARGE SCALE GENOMIC DNA]</scope>
    <source>
        <strain evidence="2 3">Philippines</strain>
    </source>
</reference>
<evidence type="ECO:0000313" key="2">
    <source>
        <dbReference type="EMBL" id="PSN68509.1"/>
    </source>
</evidence>
<accession>A0A2T2NT03</accession>
<protein>
    <submittedName>
        <fullName evidence="2">Uncharacterized protein</fullName>
    </submittedName>
</protein>
<proteinExistence type="predicted"/>
<dbReference type="AlphaFoldDB" id="A0A2T2NT03"/>
<dbReference type="EMBL" id="KZ678134">
    <property type="protein sequence ID" value="PSN68509.1"/>
    <property type="molecule type" value="Genomic_DNA"/>
</dbReference>
<feature type="region of interest" description="Disordered" evidence="1">
    <location>
        <begin position="135"/>
        <end position="156"/>
    </location>
</feature>
<organism evidence="2 3">
    <name type="scientific">Corynespora cassiicola Philippines</name>
    <dbReference type="NCBI Taxonomy" id="1448308"/>
    <lineage>
        <taxon>Eukaryota</taxon>
        <taxon>Fungi</taxon>
        <taxon>Dikarya</taxon>
        <taxon>Ascomycota</taxon>
        <taxon>Pezizomycotina</taxon>
        <taxon>Dothideomycetes</taxon>
        <taxon>Pleosporomycetidae</taxon>
        <taxon>Pleosporales</taxon>
        <taxon>Corynesporascaceae</taxon>
        <taxon>Corynespora</taxon>
    </lineage>
</organism>
<evidence type="ECO:0000313" key="3">
    <source>
        <dbReference type="Proteomes" id="UP000240883"/>
    </source>
</evidence>
<keyword evidence="3" id="KW-1185">Reference proteome</keyword>
<evidence type="ECO:0000256" key="1">
    <source>
        <dbReference type="SAM" id="MobiDB-lite"/>
    </source>
</evidence>
<dbReference type="Proteomes" id="UP000240883">
    <property type="component" value="Unassembled WGS sequence"/>
</dbReference>
<sequence length="156" mass="17136">MRYDVSGNKSENFPSLFFLGELTCTPQTPSSTGSKCPAWRIFSYGTSQPANKDLHKHKRIRTAAQPELGASDHCSNHRELENGRTDCRYKRGTSGCSSPVSFCPTTAALKSRSRNFPASEVCCVGALSRDLRGTEKSFASESYPSPRGPRFSMQGM</sequence>
<gene>
    <name evidence="2" type="ORF">BS50DRAFT_573414</name>
</gene>
<name>A0A2T2NT03_CORCC</name>